<dbReference type="SMART" id="SM00164">
    <property type="entry name" value="TBC"/>
    <property type="match status" value="1"/>
</dbReference>
<dbReference type="SUPFAM" id="SSF47923">
    <property type="entry name" value="Ypt/Rab-GAP domain of gyp1p"/>
    <property type="match status" value="1"/>
</dbReference>
<accession>A0A8J6FQM1</accession>
<dbReference type="GO" id="GO:0031267">
    <property type="term" value="F:small GTPase binding"/>
    <property type="evidence" value="ECO:0007669"/>
    <property type="project" value="TreeGrafter"/>
</dbReference>
<feature type="domain" description="Rab-GAP TBC" evidence="1">
    <location>
        <begin position="32"/>
        <end position="169"/>
    </location>
</feature>
<dbReference type="Pfam" id="PF00566">
    <property type="entry name" value="RabGAP-TBC"/>
    <property type="match status" value="1"/>
</dbReference>
<dbReference type="GO" id="GO:0005096">
    <property type="term" value="F:GTPase activator activity"/>
    <property type="evidence" value="ECO:0007669"/>
    <property type="project" value="TreeGrafter"/>
</dbReference>
<dbReference type="PROSITE" id="PS50086">
    <property type="entry name" value="TBC_RABGAP"/>
    <property type="match status" value="1"/>
</dbReference>
<dbReference type="InterPro" id="IPR000195">
    <property type="entry name" value="Rab-GAP-TBC_dom"/>
</dbReference>
<organism evidence="2 3">
    <name type="scientific">Eleutherodactylus coqui</name>
    <name type="common">Puerto Rican coqui</name>
    <dbReference type="NCBI Taxonomy" id="57060"/>
    <lineage>
        <taxon>Eukaryota</taxon>
        <taxon>Metazoa</taxon>
        <taxon>Chordata</taxon>
        <taxon>Craniata</taxon>
        <taxon>Vertebrata</taxon>
        <taxon>Euteleostomi</taxon>
        <taxon>Amphibia</taxon>
        <taxon>Batrachia</taxon>
        <taxon>Anura</taxon>
        <taxon>Neobatrachia</taxon>
        <taxon>Hyloidea</taxon>
        <taxon>Eleutherodactylidae</taxon>
        <taxon>Eleutherodactylinae</taxon>
        <taxon>Eleutherodactylus</taxon>
        <taxon>Eleutherodactylus</taxon>
    </lineage>
</organism>
<dbReference type="OrthoDB" id="17687at2759"/>
<proteinExistence type="predicted"/>
<keyword evidence="3" id="KW-1185">Reference proteome</keyword>
<dbReference type="Proteomes" id="UP000770717">
    <property type="component" value="Unassembled WGS sequence"/>
</dbReference>
<dbReference type="FunFam" id="1.10.8.270:FF:000002">
    <property type="entry name" value="TBC1 domain family member 9B"/>
    <property type="match status" value="1"/>
</dbReference>
<reference evidence="2" key="1">
    <citation type="thesis" date="2020" institute="ProQuest LLC" country="789 East Eisenhower Parkway, Ann Arbor, MI, USA">
        <title>Comparative Genomics and Chromosome Evolution.</title>
        <authorList>
            <person name="Mudd A.B."/>
        </authorList>
    </citation>
    <scope>NUCLEOTIDE SEQUENCE</scope>
    <source>
        <strain evidence="2">HN-11 Male</strain>
        <tissue evidence="2">Kidney and liver</tissue>
    </source>
</reference>
<dbReference type="AlphaFoldDB" id="A0A8J6FQM1"/>
<evidence type="ECO:0000313" key="2">
    <source>
        <dbReference type="EMBL" id="KAG9491009.1"/>
    </source>
</evidence>
<dbReference type="EMBL" id="WNTK01000002">
    <property type="protein sequence ID" value="KAG9491009.1"/>
    <property type="molecule type" value="Genomic_DNA"/>
</dbReference>
<comment type="caution">
    <text evidence="2">The sequence shown here is derived from an EMBL/GenBank/DDBJ whole genome shotgun (WGS) entry which is preliminary data.</text>
</comment>
<sequence>MKEESWNIHFFEYGRGMCMYRTSKTRELVLKGIPENLRGELWLLFSGALNEMATHPGYYADLVEKSTGKCNLATDEIERDLHRSMPEHPAFQNELGIAALRRVLTAYAFRNPNIGYCQAMNIVTSVLLLYCNEEEAFWLLVSLCERMLPDYYNTRVVGKRTRTAASLKY</sequence>
<dbReference type="PANTHER" id="PTHR47219:SF6">
    <property type="entry name" value="RAB GTPASE-ACTIVATING PROTEIN 1"/>
    <property type="match status" value="1"/>
</dbReference>
<dbReference type="FunFam" id="1.10.10.750:FF:000008">
    <property type="entry name" value="TBC1 domain family member 9"/>
    <property type="match status" value="1"/>
</dbReference>
<dbReference type="Gene3D" id="1.10.8.270">
    <property type="entry name" value="putative rabgap domain of human tbc1 domain family member 14 like domains"/>
    <property type="match status" value="1"/>
</dbReference>
<dbReference type="Gene3D" id="1.10.10.750">
    <property type="entry name" value="Ypt/Rab-GAP domain of gyp1p, domain 1"/>
    <property type="match status" value="1"/>
</dbReference>
<protein>
    <recommendedName>
        <fullName evidence="1">Rab-GAP TBC domain-containing protein</fullName>
    </recommendedName>
</protein>
<dbReference type="InterPro" id="IPR050302">
    <property type="entry name" value="Rab_GAP_TBC_domain"/>
</dbReference>
<dbReference type="PANTHER" id="PTHR47219">
    <property type="entry name" value="RAB GTPASE-ACTIVATING PROTEIN 1-LIKE"/>
    <property type="match status" value="1"/>
</dbReference>
<name>A0A8J6FQM1_ELECQ</name>
<evidence type="ECO:0000313" key="3">
    <source>
        <dbReference type="Proteomes" id="UP000770717"/>
    </source>
</evidence>
<evidence type="ECO:0000259" key="1">
    <source>
        <dbReference type="PROSITE" id="PS50086"/>
    </source>
</evidence>
<dbReference type="InterPro" id="IPR035969">
    <property type="entry name" value="Rab-GAP_TBC_sf"/>
</dbReference>
<gene>
    <name evidence="2" type="ORF">GDO78_006391</name>
</gene>